<dbReference type="Pfam" id="PF00001">
    <property type="entry name" value="7tm_1"/>
    <property type="match status" value="1"/>
</dbReference>
<dbReference type="Proteomes" id="UP001152320">
    <property type="component" value="Unassembled WGS sequence"/>
</dbReference>
<evidence type="ECO:0000313" key="11">
    <source>
        <dbReference type="Proteomes" id="UP001152320"/>
    </source>
</evidence>
<evidence type="ECO:0000313" key="10">
    <source>
        <dbReference type="EMBL" id="KAJ8019337.1"/>
    </source>
</evidence>
<dbReference type="PANTHER" id="PTHR24372">
    <property type="entry name" value="GLYCOPROTEIN HORMONE RECEPTOR"/>
    <property type="match status" value="1"/>
</dbReference>
<dbReference type="Gene3D" id="1.20.1070.10">
    <property type="entry name" value="Rhodopsin 7-helix transmembrane proteins"/>
    <property type="match status" value="1"/>
</dbReference>
<name>A0A9Q1BCB4_HOLLE</name>
<feature type="transmembrane region" description="Helical" evidence="8">
    <location>
        <begin position="117"/>
        <end position="139"/>
    </location>
</feature>
<evidence type="ECO:0000256" key="5">
    <source>
        <dbReference type="ARBA" id="ARBA00022989"/>
    </source>
</evidence>
<protein>
    <recommendedName>
        <fullName evidence="9">G-protein coupled receptors family 1 profile domain-containing protein</fullName>
    </recommendedName>
</protein>
<keyword evidence="7" id="KW-0807">Transducer</keyword>
<dbReference type="GO" id="GO:0007189">
    <property type="term" value="P:adenylate cyclase-activating G protein-coupled receptor signaling pathway"/>
    <property type="evidence" value="ECO:0007669"/>
    <property type="project" value="TreeGrafter"/>
</dbReference>
<feature type="transmembrane region" description="Helical" evidence="8">
    <location>
        <begin position="244"/>
        <end position="264"/>
    </location>
</feature>
<organism evidence="10 11">
    <name type="scientific">Holothuria leucospilota</name>
    <name type="common">Black long sea cucumber</name>
    <name type="synonym">Mertensiothuria leucospilota</name>
    <dbReference type="NCBI Taxonomy" id="206669"/>
    <lineage>
        <taxon>Eukaryota</taxon>
        <taxon>Metazoa</taxon>
        <taxon>Echinodermata</taxon>
        <taxon>Eleutherozoa</taxon>
        <taxon>Echinozoa</taxon>
        <taxon>Holothuroidea</taxon>
        <taxon>Aspidochirotacea</taxon>
        <taxon>Aspidochirotida</taxon>
        <taxon>Holothuriidae</taxon>
        <taxon>Holothuria</taxon>
    </lineage>
</organism>
<feature type="transmembrane region" description="Helical" evidence="8">
    <location>
        <begin position="77"/>
        <end position="96"/>
    </location>
</feature>
<feature type="transmembrane region" description="Helical" evidence="8">
    <location>
        <begin position="198"/>
        <end position="223"/>
    </location>
</feature>
<dbReference type="PANTHER" id="PTHR24372:SF77">
    <property type="entry name" value="G-PROTEIN COUPLED RECEPTORS FAMILY 1 PROFILE DOMAIN-CONTAINING PROTEIN"/>
    <property type="match status" value="1"/>
</dbReference>
<dbReference type="SUPFAM" id="SSF81321">
    <property type="entry name" value="Family A G protein-coupled receptor-like"/>
    <property type="match status" value="1"/>
</dbReference>
<evidence type="ECO:0000259" key="9">
    <source>
        <dbReference type="PROSITE" id="PS50262"/>
    </source>
</evidence>
<keyword evidence="3 7" id="KW-0812">Transmembrane</keyword>
<keyword evidence="7" id="KW-0675">Receptor</keyword>
<keyword evidence="6 8" id="KW-0472">Membrane</keyword>
<evidence type="ECO:0000256" key="1">
    <source>
        <dbReference type="ARBA" id="ARBA00004370"/>
    </source>
</evidence>
<accession>A0A9Q1BCB4</accession>
<keyword evidence="11" id="KW-1185">Reference proteome</keyword>
<evidence type="ECO:0000256" key="8">
    <source>
        <dbReference type="SAM" id="Phobius"/>
    </source>
</evidence>
<dbReference type="PRINTS" id="PR00237">
    <property type="entry name" value="GPCRRHODOPSN"/>
</dbReference>
<feature type="domain" description="G-protein coupled receptors family 1 profile" evidence="9">
    <location>
        <begin position="2"/>
        <end position="295"/>
    </location>
</feature>
<keyword evidence="2" id="KW-0433">Leucine-rich repeat</keyword>
<comment type="subcellular location">
    <subcellularLocation>
        <location evidence="1">Membrane</location>
    </subcellularLocation>
</comment>
<feature type="transmembrane region" description="Helical" evidence="8">
    <location>
        <begin position="32"/>
        <end position="57"/>
    </location>
</feature>
<evidence type="ECO:0000256" key="4">
    <source>
        <dbReference type="ARBA" id="ARBA00022737"/>
    </source>
</evidence>
<keyword evidence="4" id="KW-0677">Repeat</keyword>
<dbReference type="PROSITE" id="PS50262">
    <property type="entry name" value="G_PROTEIN_RECEP_F1_2"/>
    <property type="match status" value="1"/>
</dbReference>
<comment type="similarity">
    <text evidence="7">Belongs to the G-protein coupled receptor 1 family.</text>
</comment>
<dbReference type="GO" id="GO:0009755">
    <property type="term" value="P:hormone-mediated signaling pathway"/>
    <property type="evidence" value="ECO:0007669"/>
    <property type="project" value="TreeGrafter"/>
</dbReference>
<evidence type="ECO:0000256" key="7">
    <source>
        <dbReference type="RuleBase" id="RU000688"/>
    </source>
</evidence>
<dbReference type="GO" id="GO:0005886">
    <property type="term" value="C:plasma membrane"/>
    <property type="evidence" value="ECO:0007669"/>
    <property type="project" value="TreeGrafter"/>
</dbReference>
<gene>
    <name evidence="10" type="ORF">HOLleu_42123</name>
</gene>
<dbReference type="InterPro" id="IPR000276">
    <property type="entry name" value="GPCR_Rhodpsn"/>
</dbReference>
<dbReference type="GO" id="GO:0008528">
    <property type="term" value="F:G protein-coupled peptide receptor activity"/>
    <property type="evidence" value="ECO:0007669"/>
    <property type="project" value="TreeGrafter"/>
</dbReference>
<feature type="transmembrane region" description="Helical" evidence="8">
    <location>
        <begin position="276"/>
        <end position="295"/>
    </location>
</feature>
<evidence type="ECO:0000256" key="6">
    <source>
        <dbReference type="ARBA" id="ARBA00023136"/>
    </source>
</evidence>
<dbReference type="EMBL" id="JAIZAY010000033">
    <property type="protein sequence ID" value="KAJ8019337.1"/>
    <property type="molecule type" value="Genomic_DNA"/>
</dbReference>
<dbReference type="PROSITE" id="PS00237">
    <property type="entry name" value="G_PROTEIN_RECEP_F1_1"/>
    <property type="match status" value="1"/>
</dbReference>
<comment type="caution">
    <text evidence="10">The sequence shown here is derived from an EMBL/GenBank/DDBJ whole genome shotgun (WGS) entry which is preliminary data.</text>
</comment>
<reference evidence="10" key="1">
    <citation type="submission" date="2021-10" db="EMBL/GenBank/DDBJ databases">
        <title>Tropical sea cucumber genome reveals ecological adaptation and Cuvierian tubules defense mechanism.</title>
        <authorList>
            <person name="Chen T."/>
        </authorList>
    </citation>
    <scope>NUCLEOTIDE SEQUENCE</scope>
    <source>
        <strain evidence="10">Nanhai2018</strain>
        <tissue evidence="10">Muscle</tissue>
    </source>
</reference>
<sequence length="322" mass="35783">MANLVVILSRIKFKVFAINKFFASTLNTKQNAFLLSLSIADFLMGVYLLCIGIADATFSDAYFLSSHGWRNGIQCKIIGFIGFLSNVASILSLTPVSIERFFTIVLPFRSCSFGSKFTIVICAVIWIISVIMALTPIILSTFVQGIFGFSDICLGLPFVPVPETTENDVTLTYNYWGGIDAVRQTDSKNLQWVYSQIVYIYFSSACVTIITVCYVSMFISITASRMRSGRHGDNKDEIKTAMKMSIIVSTDIICWIPVIIVGILSEVGLKMSINLYAWLAIVVMAINSAFNPLIYTISTMKKKRTGPLFIPDQQEMSVNKAN</sequence>
<evidence type="ECO:0000256" key="3">
    <source>
        <dbReference type="ARBA" id="ARBA00022692"/>
    </source>
</evidence>
<dbReference type="InterPro" id="IPR017452">
    <property type="entry name" value="GPCR_Rhodpsn_7TM"/>
</dbReference>
<keyword evidence="5 8" id="KW-1133">Transmembrane helix</keyword>
<dbReference type="AlphaFoldDB" id="A0A9Q1BCB4"/>
<keyword evidence="7" id="KW-0297">G-protein coupled receptor</keyword>
<proteinExistence type="inferred from homology"/>
<evidence type="ECO:0000256" key="2">
    <source>
        <dbReference type="ARBA" id="ARBA00022614"/>
    </source>
</evidence>